<dbReference type="EMBL" id="BEXD01000098">
    <property type="protein sequence ID" value="GBB84231.1"/>
    <property type="molecule type" value="Genomic_DNA"/>
</dbReference>
<evidence type="ECO:0000313" key="2">
    <source>
        <dbReference type="Proteomes" id="UP000247702"/>
    </source>
</evidence>
<dbReference type="SUPFAM" id="SSF52047">
    <property type="entry name" value="RNI-like"/>
    <property type="match status" value="1"/>
</dbReference>
<sequence length="483" mass="56402">MFQLPVDCLNEIFEHLKEDQLTLYSCILVNRFWCEISMKFLWSDINSYNTSKFRTLIACLPIESKKILHDNGIIISTPTSKFPTFNYATFCKVLFINRVYHKIKKLLKNQQIISEQNLNDKTQIVVNEIFKMLMNQVTSLKSLIFFPKSNMTFTLYPGAQNCLKNLSELHCNSNVSTELFYQLSQICYNIQIFSIEFRRTISSGLADLISVQRNLKCFSMMLCYDMTGESLKNAIPSLLLKLPNNLMKLDLYESYHSLSLSFINNLLDLQELHLSFSFKCISVFEELQYVILPKLQVIKIRKNYPENNSLIKFLENNGKNLKEICIGEDIAYSNNSLNLSIAKLCSNLKKISVGIKSSEIETLKIIFNSCNNLESIKIWCGREYLSEKEALEAIVKFSRNIYELILYHQFKVQFKLLPEELESFFINWIDRKPQKPLSLVIVRYFNTKSLDAIDKNIEIINKYIKLGVIKKFKITDFDDDEYI</sequence>
<dbReference type="Proteomes" id="UP000247702">
    <property type="component" value="Unassembled WGS sequence"/>
</dbReference>
<dbReference type="AlphaFoldDB" id="A0A2Z6QHG4"/>
<reference evidence="1 2" key="1">
    <citation type="submission" date="2017-11" db="EMBL/GenBank/DDBJ databases">
        <title>The genome of Rhizophagus clarus HR1 reveals common genetic basis of auxotrophy among arbuscular mycorrhizal fungi.</title>
        <authorList>
            <person name="Kobayashi Y."/>
        </authorList>
    </citation>
    <scope>NUCLEOTIDE SEQUENCE [LARGE SCALE GENOMIC DNA]</scope>
    <source>
        <strain evidence="1 2">HR1</strain>
    </source>
</reference>
<protein>
    <recommendedName>
        <fullName evidence="3">F-box domain-containing protein</fullName>
    </recommendedName>
</protein>
<name>A0A2Z6QHG4_9GLOM</name>
<evidence type="ECO:0008006" key="3">
    <source>
        <dbReference type="Google" id="ProtNLM"/>
    </source>
</evidence>
<gene>
    <name evidence="1" type="ORF">RclHR1_10860001</name>
</gene>
<proteinExistence type="predicted"/>
<dbReference type="Gene3D" id="3.80.10.10">
    <property type="entry name" value="Ribonuclease Inhibitor"/>
    <property type="match status" value="1"/>
</dbReference>
<evidence type="ECO:0000313" key="1">
    <source>
        <dbReference type="EMBL" id="GBB84231.1"/>
    </source>
</evidence>
<accession>A0A2Z6QHG4</accession>
<dbReference type="InterPro" id="IPR032675">
    <property type="entry name" value="LRR_dom_sf"/>
</dbReference>
<comment type="caution">
    <text evidence="1">The sequence shown here is derived from an EMBL/GenBank/DDBJ whole genome shotgun (WGS) entry which is preliminary data.</text>
</comment>
<keyword evidence="2" id="KW-1185">Reference proteome</keyword>
<organism evidence="1 2">
    <name type="scientific">Rhizophagus clarus</name>
    <dbReference type="NCBI Taxonomy" id="94130"/>
    <lineage>
        <taxon>Eukaryota</taxon>
        <taxon>Fungi</taxon>
        <taxon>Fungi incertae sedis</taxon>
        <taxon>Mucoromycota</taxon>
        <taxon>Glomeromycotina</taxon>
        <taxon>Glomeromycetes</taxon>
        <taxon>Glomerales</taxon>
        <taxon>Glomeraceae</taxon>
        <taxon>Rhizophagus</taxon>
    </lineage>
</organism>